<evidence type="ECO:0000256" key="5">
    <source>
        <dbReference type="SAM" id="Coils"/>
    </source>
</evidence>
<dbReference type="GO" id="GO:0031105">
    <property type="term" value="C:septin complex"/>
    <property type="evidence" value="ECO:0000318"/>
    <property type="project" value="GO_Central"/>
</dbReference>
<dbReference type="KEGG" id="yli:2909541"/>
<dbReference type="Pfam" id="PF00735">
    <property type="entry name" value="Septin"/>
    <property type="match status" value="1"/>
</dbReference>
<dbReference type="Gene3D" id="3.40.50.300">
    <property type="entry name" value="P-loop containing nucleotide triphosphate hydrolases"/>
    <property type="match status" value="1"/>
</dbReference>
<dbReference type="GO" id="GO:0005200">
    <property type="term" value="F:structural constituent of cytoskeleton"/>
    <property type="evidence" value="ECO:0007669"/>
    <property type="project" value="EnsemblFungi"/>
</dbReference>
<evidence type="ECO:0000256" key="1">
    <source>
        <dbReference type="ARBA" id="ARBA00004266"/>
    </source>
</evidence>
<dbReference type="OrthoDB" id="416553at2759"/>
<dbReference type="GO" id="GO:0070273">
    <property type="term" value="F:phosphatidylinositol-4-phosphate binding"/>
    <property type="evidence" value="ECO:0007669"/>
    <property type="project" value="EnsemblFungi"/>
</dbReference>
<keyword evidence="3 4" id="KW-0342">GTP-binding</keyword>
<dbReference type="GO" id="GO:0072687">
    <property type="term" value="C:meiotic spindle"/>
    <property type="evidence" value="ECO:0007669"/>
    <property type="project" value="EnsemblFungi"/>
</dbReference>
<evidence type="ECO:0000256" key="3">
    <source>
        <dbReference type="ARBA" id="ARBA00023134"/>
    </source>
</evidence>
<dbReference type="VEuPathDB" id="FungiDB:YALI0_C04774g"/>
<dbReference type="InterPro" id="IPR030379">
    <property type="entry name" value="G_SEPTIN_dom"/>
</dbReference>
<keyword evidence="2 4" id="KW-0547">Nucleotide-binding</keyword>
<organism evidence="7 8">
    <name type="scientific">Yarrowia lipolytica (strain CLIB 122 / E 150)</name>
    <name type="common">Yeast</name>
    <name type="synonym">Candida lipolytica</name>
    <dbReference type="NCBI Taxonomy" id="284591"/>
    <lineage>
        <taxon>Eukaryota</taxon>
        <taxon>Fungi</taxon>
        <taxon>Dikarya</taxon>
        <taxon>Ascomycota</taxon>
        <taxon>Saccharomycotina</taxon>
        <taxon>Dipodascomycetes</taxon>
        <taxon>Dipodascales</taxon>
        <taxon>Dipodascales incertae sedis</taxon>
        <taxon>Yarrowia</taxon>
    </lineage>
</organism>
<feature type="coiled-coil region" evidence="5">
    <location>
        <begin position="328"/>
        <end position="370"/>
    </location>
</feature>
<feature type="domain" description="Septin-type G" evidence="6">
    <location>
        <begin position="18"/>
        <end position="302"/>
    </location>
</feature>
<evidence type="ECO:0000256" key="4">
    <source>
        <dbReference type="RuleBase" id="RU004560"/>
    </source>
</evidence>
<dbReference type="OMA" id="YSHARNG"/>
<evidence type="ECO:0000313" key="7">
    <source>
        <dbReference type="EMBL" id="CAG81753.2"/>
    </source>
</evidence>
<evidence type="ECO:0000259" key="6">
    <source>
        <dbReference type="PROSITE" id="PS51719"/>
    </source>
</evidence>
<dbReference type="GO" id="GO:0010314">
    <property type="term" value="F:phosphatidylinositol-5-phosphate binding"/>
    <property type="evidence" value="ECO:0007669"/>
    <property type="project" value="EnsemblFungi"/>
</dbReference>
<dbReference type="GO" id="GO:0005940">
    <property type="term" value="C:septin ring"/>
    <property type="evidence" value="ECO:0000318"/>
    <property type="project" value="GO_Central"/>
</dbReference>
<dbReference type="GO" id="GO:0032186">
    <property type="term" value="P:cellular bud neck septin ring organization"/>
    <property type="evidence" value="ECO:0000318"/>
    <property type="project" value="GO_Central"/>
</dbReference>
<sequence>MQRVASSSLLRHKKVLKKGTKFSLLVCGPGGSGRATFVNALIDSQLGESGDKVKQLIHRTEVAPEEAHIEPGITLEPWTETLYDEEGGALSITFVDTPGFGDNINNEVVFPELLGFIERQYDNVLAEENRIRRNPKFRDDRVHVLLYFIEATGHGLRELDVELMRQMSTRANVIPILAKADTLTPSELAENKRLIMEDIEYHQIPIYNFPYDPEEDDETIEQNSHLRSLLPFAVIGSNEVAVVNGKRCLVRTYPWGSVDIEDPRFSDFAVLRNVLLGSHLEDLKEATHSILYENYRTKKLSTNDSPLIDQSATPDMSEESFVAREERLRAEEARFKEIEEKVQREIAQKKRELLERERELREIEARLKNELVVEE</sequence>
<dbReference type="PIRSF" id="PIRSF006698">
    <property type="entry name" value="Septin"/>
    <property type="match status" value="1"/>
</dbReference>
<dbReference type="GO" id="GO:0005829">
    <property type="term" value="C:cytosol"/>
    <property type="evidence" value="ECO:0000318"/>
    <property type="project" value="GO_Central"/>
</dbReference>
<reference evidence="7 8" key="1">
    <citation type="journal article" date="2004" name="Nature">
        <title>Genome evolution in yeasts.</title>
        <authorList>
            <consortium name="Genolevures"/>
            <person name="Dujon B."/>
            <person name="Sherman D."/>
            <person name="Fischer G."/>
            <person name="Durrens P."/>
            <person name="Casaregola S."/>
            <person name="Lafontaine I."/>
            <person name="de Montigny J."/>
            <person name="Marck C."/>
            <person name="Neuveglise C."/>
            <person name="Talla E."/>
            <person name="Goffard N."/>
            <person name="Frangeul L."/>
            <person name="Aigle M."/>
            <person name="Anthouard V."/>
            <person name="Babour A."/>
            <person name="Barbe V."/>
            <person name="Barnay S."/>
            <person name="Blanchin S."/>
            <person name="Beckerich J.M."/>
            <person name="Beyne E."/>
            <person name="Bleykasten C."/>
            <person name="Boisrame A."/>
            <person name="Boyer J."/>
            <person name="Cattolico L."/>
            <person name="Confanioleri F."/>
            <person name="de Daruvar A."/>
            <person name="Despons L."/>
            <person name="Fabre E."/>
            <person name="Fairhead C."/>
            <person name="Ferry-Dumazet H."/>
            <person name="Groppi A."/>
            <person name="Hantraye F."/>
            <person name="Hennequin C."/>
            <person name="Jauniaux N."/>
            <person name="Joyet P."/>
            <person name="Kachouri R."/>
            <person name="Kerrest A."/>
            <person name="Koszul R."/>
            <person name="Lemaire M."/>
            <person name="Lesur I."/>
            <person name="Ma L."/>
            <person name="Muller H."/>
            <person name="Nicaud J.M."/>
            <person name="Nikolski M."/>
            <person name="Oztas S."/>
            <person name="Ozier-Kalogeropoulos O."/>
            <person name="Pellenz S."/>
            <person name="Potier S."/>
            <person name="Richard G.F."/>
            <person name="Straub M.L."/>
            <person name="Suleau A."/>
            <person name="Swennene D."/>
            <person name="Tekaia F."/>
            <person name="Wesolowski-Louvel M."/>
            <person name="Westhof E."/>
            <person name="Wirth B."/>
            <person name="Zeniou-Meyer M."/>
            <person name="Zivanovic I."/>
            <person name="Bolotin-Fukuhara M."/>
            <person name="Thierry A."/>
            <person name="Bouchier C."/>
            <person name="Caudron B."/>
            <person name="Scarpelli C."/>
            <person name="Gaillardin C."/>
            <person name="Weissenbach J."/>
            <person name="Wincker P."/>
            <person name="Souciet J.L."/>
        </authorList>
    </citation>
    <scope>NUCLEOTIDE SEQUENCE [LARGE SCALE GENOMIC DNA]</scope>
    <source>
        <strain evidence="8">CLIB 122 / E 150</strain>
    </source>
</reference>
<proteinExistence type="inferred from homology"/>
<gene>
    <name evidence="7" type="ORF">YALI0_C04774g</name>
</gene>
<dbReference type="PROSITE" id="PS51719">
    <property type="entry name" value="G_SEPTIN"/>
    <property type="match status" value="1"/>
</dbReference>
<evidence type="ECO:0000313" key="8">
    <source>
        <dbReference type="Proteomes" id="UP000001300"/>
    </source>
</evidence>
<dbReference type="GO" id="GO:0003924">
    <property type="term" value="F:GTPase activity"/>
    <property type="evidence" value="ECO:0000318"/>
    <property type="project" value="GO_Central"/>
</dbReference>
<evidence type="ECO:0000256" key="2">
    <source>
        <dbReference type="ARBA" id="ARBA00022741"/>
    </source>
</evidence>
<protein>
    <submittedName>
        <fullName evidence="7">YALI0C04774p</fullName>
    </submittedName>
</protein>
<dbReference type="HOGENOM" id="CLU_017718_7_4_1"/>
<dbReference type="GO" id="GO:0061640">
    <property type="term" value="P:cytoskeleton-dependent cytokinesis"/>
    <property type="evidence" value="ECO:0000318"/>
    <property type="project" value="GO_Central"/>
</dbReference>
<dbReference type="GO" id="GO:0015630">
    <property type="term" value="C:microtubule cytoskeleton"/>
    <property type="evidence" value="ECO:0000318"/>
    <property type="project" value="GO_Central"/>
</dbReference>
<dbReference type="GO" id="GO:0005628">
    <property type="term" value="C:prospore membrane"/>
    <property type="evidence" value="ECO:0007669"/>
    <property type="project" value="EnsemblFungi"/>
</dbReference>
<dbReference type="GO" id="GO:1990317">
    <property type="term" value="C:Gin4 complex"/>
    <property type="evidence" value="ECO:0007669"/>
    <property type="project" value="EnsemblFungi"/>
</dbReference>
<comment type="similarity">
    <text evidence="4">Belongs to the TRAFAC class TrmE-Era-EngA-EngB-Septin-like GTPase superfamily. Septin GTPase family.</text>
</comment>
<dbReference type="InParanoid" id="Q6CD10"/>
<dbReference type="CDD" id="cd01850">
    <property type="entry name" value="CDC_Septin"/>
    <property type="match status" value="1"/>
</dbReference>
<dbReference type="FunFam" id="3.40.50.300:FF:001557">
    <property type="entry name" value="Septin homolog spn3"/>
    <property type="match status" value="1"/>
</dbReference>
<dbReference type="SUPFAM" id="SSF52540">
    <property type="entry name" value="P-loop containing nucleoside triphosphate hydrolases"/>
    <property type="match status" value="1"/>
</dbReference>
<dbReference type="PANTHER" id="PTHR18884">
    <property type="entry name" value="SEPTIN"/>
    <property type="match status" value="1"/>
</dbReference>
<dbReference type="GO" id="GO:0005881">
    <property type="term" value="C:cytoplasmic microtubule"/>
    <property type="evidence" value="ECO:0007669"/>
    <property type="project" value="EnsemblFungi"/>
</dbReference>
<accession>Q6CD10</accession>
<dbReference type="GO" id="GO:0042802">
    <property type="term" value="F:identical protein binding"/>
    <property type="evidence" value="ECO:0007669"/>
    <property type="project" value="EnsemblFungi"/>
</dbReference>
<name>Q6CD10_YARLI</name>
<dbReference type="GO" id="GO:0000917">
    <property type="term" value="P:division septum assembly"/>
    <property type="evidence" value="ECO:0000318"/>
    <property type="project" value="GO_Central"/>
</dbReference>
<dbReference type="GO" id="GO:0001400">
    <property type="term" value="C:mating projection base"/>
    <property type="evidence" value="ECO:0007669"/>
    <property type="project" value="EnsemblFungi"/>
</dbReference>
<dbReference type="AlphaFoldDB" id="Q6CD10"/>
<dbReference type="EMBL" id="CR382129">
    <property type="protein sequence ID" value="CAG81753.2"/>
    <property type="molecule type" value="Genomic_DNA"/>
</dbReference>
<dbReference type="GO" id="GO:0097271">
    <property type="term" value="P:protein localization to bud neck"/>
    <property type="evidence" value="ECO:0000318"/>
    <property type="project" value="GO_Central"/>
</dbReference>
<dbReference type="FunCoup" id="Q6CD10">
    <property type="interactions" value="161"/>
</dbReference>
<dbReference type="GO" id="GO:0060090">
    <property type="term" value="F:molecular adaptor activity"/>
    <property type="evidence" value="ECO:0000318"/>
    <property type="project" value="GO_Central"/>
</dbReference>
<dbReference type="GO" id="GO:0032153">
    <property type="term" value="C:cell division site"/>
    <property type="evidence" value="ECO:0000318"/>
    <property type="project" value="GO_Central"/>
</dbReference>
<dbReference type="InterPro" id="IPR027417">
    <property type="entry name" value="P-loop_NTPase"/>
</dbReference>
<keyword evidence="5" id="KW-0175">Coiled coil</keyword>
<dbReference type="STRING" id="284591.Q6CD10"/>
<dbReference type="Proteomes" id="UP000001300">
    <property type="component" value="Chromosome C"/>
</dbReference>
<dbReference type="GO" id="GO:0005619">
    <property type="term" value="C:ascospore wall"/>
    <property type="evidence" value="ECO:0007669"/>
    <property type="project" value="EnsemblFungi"/>
</dbReference>
<comment type="subcellular location">
    <subcellularLocation>
        <location evidence="1">Bud neck</location>
    </subcellularLocation>
</comment>
<dbReference type="InterPro" id="IPR016491">
    <property type="entry name" value="Septin"/>
</dbReference>
<dbReference type="GO" id="GO:0000915">
    <property type="term" value="P:actomyosin contractile ring assembly"/>
    <property type="evidence" value="ECO:0000318"/>
    <property type="project" value="GO_Central"/>
</dbReference>
<dbReference type="GO" id="GO:0005876">
    <property type="term" value="C:spindle microtubule"/>
    <property type="evidence" value="ECO:0007669"/>
    <property type="project" value="EnsemblFungi"/>
</dbReference>
<keyword evidence="8" id="KW-1185">Reference proteome</keyword>
<dbReference type="GO" id="GO:0005525">
    <property type="term" value="F:GTP binding"/>
    <property type="evidence" value="ECO:0007669"/>
    <property type="project" value="UniProtKB-KW"/>
</dbReference>
<dbReference type="GO" id="GO:0032160">
    <property type="term" value="C:septin filament array"/>
    <property type="evidence" value="ECO:0007669"/>
    <property type="project" value="EnsemblFungi"/>
</dbReference>